<dbReference type="Gene3D" id="3.40.630.30">
    <property type="match status" value="1"/>
</dbReference>
<evidence type="ECO:0000313" key="5">
    <source>
        <dbReference type="Proteomes" id="UP000215453"/>
    </source>
</evidence>
<proteinExistence type="predicted"/>
<organism evidence="4 5">
    <name type="scientific">Zymoseptoria tritici ST99CH_1A5</name>
    <dbReference type="NCBI Taxonomy" id="1276529"/>
    <lineage>
        <taxon>Eukaryota</taxon>
        <taxon>Fungi</taxon>
        <taxon>Dikarya</taxon>
        <taxon>Ascomycota</taxon>
        <taxon>Pezizomycotina</taxon>
        <taxon>Dothideomycetes</taxon>
        <taxon>Dothideomycetidae</taxon>
        <taxon>Mycosphaerellales</taxon>
        <taxon>Mycosphaerellaceae</taxon>
        <taxon>Zymoseptoria</taxon>
    </lineage>
</organism>
<evidence type="ECO:0000259" key="3">
    <source>
        <dbReference type="PROSITE" id="PS51186"/>
    </source>
</evidence>
<dbReference type="PANTHER" id="PTHR43877">
    <property type="entry name" value="AMINOALKYLPHOSPHONATE N-ACETYLTRANSFERASE-RELATED-RELATED"/>
    <property type="match status" value="1"/>
</dbReference>
<protein>
    <recommendedName>
        <fullName evidence="3">N-acetyltransferase domain-containing protein</fullName>
    </recommendedName>
</protein>
<sequence>MATDNETATPMNIKPVGWTHPDATALREAQQQEIDGLRPIGPGVAASAANVPIFLIAYEGDEPVGCGGLRPLCDQGLPGQAEVKRMYVVPSRRRSGKDGAPTVVGHSILQALEQSAKDNGWMTLKVETSRAMTQARRFYEKHSYVPCAIFGRYEGSDHSVCYEKHLA</sequence>
<name>A0A1Y6LP31_ZYMTR</name>
<keyword evidence="1" id="KW-0808">Transferase</keyword>
<feature type="domain" description="N-acetyltransferase" evidence="3">
    <location>
        <begin position="1"/>
        <end position="167"/>
    </location>
</feature>
<dbReference type="InterPro" id="IPR000182">
    <property type="entry name" value="GNAT_dom"/>
</dbReference>
<evidence type="ECO:0000256" key="1">
    <source>
        <dbReference type="ARBA" id="ARBA00022679"/>
    </source>
</evidence>
<dbReference type="Proteomes" id="UP000215453">
    <property type="component" value="Chromosome 7"/>
</dbReference>
<evidence type="ECO:0000313" key="4">
    <source>
        <dbReference type="EMBL" id="SMY26174.1"/>
    </source>
</evidence>
<dbReference type="PANTHER" id="PTHR43877:SF2">
    <property type="entry name" value="AMINOALKYLPHOSPHONATE N-ACETYLTRANSFERASE-RELATED"/>
    <property type="match status" value="1"/>
</dbReference>
<dbReference type="AlphaFoldDB" id="A0A1Y6LP31"/>
<gene>
    <name evidence="4" type="ORF">ZT1A5_G7616</name>
</gene>
<dbReference type="InterPro" id="IPR016181">
    <property type="entry name" value="Acyl_CoA_acyltransferase"/>
</dbReference>
<dbReference type="SUPFAM" id="SSF55729">
    <property type="entry name" value="Acyl-CoA N-acyltransferases (Nat)"/>
    <property type="match status" value="1"/>
</dbReference>
<dbReference type="InterPro" id="IPR050832">
    <property type="entry name" value="Bact_Acetyltransf"/>
</dbReference>
<dbReference type="GO" id="GO:0016747">
    <property type="term" value="F:acyltransferase activity, transferring groups other than amino-acyl groups"/>
    <property type="evidence" value="ECO:0007669"/>
    <property type="project" value="InterPro"/>
</dbReference>
<evidence type="ECO:0000256" key="2">
    <source>
        <dbReference type="ARBA" id="ARBA00023315"/>
    </source>
</evidence>
<dbReference type="Pfam" id="PF13508">
    <property type="entry name" value="Acetyltransf_7"/>
    <property type="match status" value="1"/>
</dbReference>
<dbReference type="PROSITE" id="PS51186">
    <property type="entry name" value="GNAT"/>
    <property type="match status" value="1"/>
</dbReference>
<keyword evidence="2" id="KW-0012">Acyltransferase</keyword>
<reference evidence="4 5" key="1">
    <citation type="submission" date="2016-10" db="EMBL/GenBank/DDBJ databases">
        <authorList>
            <person name="Varghese N."/>
        </authorList>
    </citation>
    <scope>NUCLEOTIDE SEQUENCE [LARGE SCALE GENOMIC DNA]</scope>
</reference>
<accession>A0A1Y6LP31</accession>
<dbReference type="EMBL" id="LT882682">
    <property type="protein sequence ID" value="SMY26174.1"/>
    <property type="molecule type" value="Genomic_DNA"/>
</dbReference>